<dbReference type="InterPro" id="IPR012910">
    <property type="entry name" value="Plug_dom"/>
</dbReference>
<evidence type="ECO:0000256" key="1">
    <source>
        <dbReference type="ARBA" id="ARBA00004571"/>
    </source>
</evidence>
<feature type="chain" id="PRO_5016843551" evidence="13">
    <location>
        <begin position="26"/>
        <end position="637"/>
    </location>
</feature>
<dbReference type="Pfam" id="PF00593">
    <property type="entry name" value="TonB_dep_Rec_b-barrel"/>
    <property type="match status" value="1"/>
</dbReference>
<dbReference type="InterPro" id="IPR036942">
    <property type="entry name" value="Beta-barrel_TonB_sf"/>
</dbReference>
<evidence type="ECO:0000256" key="13">
    <source>
        <dbReference type="SAM" id="SignalP"/>
    </source>
</evidence>
<evidence type="ECO:0000256" key="2">
    <source>
        <dbReference type="ARBA" id="ARBA00022448"/>
    </source>
</evidence>
<gene>
    <name evidence="16" type="ORF">DFP80_10188</name>
</gene>
<dbReference type="PROSITE" id="PS52016">
    <property type="entry name" value="TONB_DEPENDENT_REC_3"/>
    <property type="match status" value="1"/>
</dbReference>
<keyword evidence="16" id="KW-0675">Receptor</keyword>
<evidence type="ECO:0000256" key="6">
    <source>
        <dbReference type="ARBA" id="ARBA00023065"/>
    </source>
</evidence>
<dbReference type="InterPro" id="IPR000531">
    <property type="entry name" value="Beta-barrel_TonB"/>
</dbReference>
<dbReference type="CDD" id="cd01347">
    <property type="entry name" value="ligand_gated_channel"/>
    <property type="match status" value="1"/>
</dbReference>
<name>A0A366JF70_9GAMM</name>
<sequence length="637" mass="70652">MNKYRLLLTTAAGLKLSMISTVIMADTSTDLSELVVSASGYEQKINEAPASITVIDQETISQGAYRDISEVLSHVPGVFATGGASGNDISIRGMPTKYTLLLVDGRPQSSRESQPSGGGGMDQEWLPPLKSIERIEIIRGPMSTLYGANAMGGVVNIITRKATDEWHGNVRFDMTKPEDDIYGGSKQASIYLAGPLIADTLSVRLGARGLSNEEDEVSRGASEKEIHNYNAQLRYTPNEDHAFDLDFMKSNQKRITTIGKSAAGSARSDSETQNDKSSFALTHTGSWGELSDTTYLQRESTYNEGRDMRITNLVLDSRWVIPSQEHVTTVGGNVTQAKLKDMENVLDSTKISNDQYSLYGEDEWFFAETLSLTSGVRLDKNENFDSQISPRFYANWFTTDSWTFKAGVATGYQTPELREITSGWVQDSRGGDIYGNPDLKPETSLSKEIGVIYSADNKVISATVFDNRFDDKIMTTSCPTSICAVSGSRYNINVDEAKTQGFELSSEFQLRKTLNLSVRYTYTESEQLSGENKGQPLTQIPLHLFATSLNWQLLDKVKAWVDYEYRGKESQETGLSSNTETQAPSYDLIHLGMQLELSDRFVVQAGINNLTNQEFAFSEFGFVDAGREYWASLEYSF</sequence>
<comment type="subcellular location">
    <subcellularLocation>
        <location evidence="1 10">Cell outer membrane</location>
        <topology evidence="1 10">Multi-pass membrane protein</topology>
    </subcellularLocation>
</comment>
<dbReference type="GO" id="GO:0044718">
    <property type="term" value="P:siderophore transmembrane transport"/>
    <property type="evidence" value="ECO:0007669"/>
    <property type="project" value="TreeGrafter"/>
</dbReference>
<dbReference type="SUPFAM" id="SSF56935">
    <property type="entry name" value="Porins"/>
    <property type="match status" value="1"/>
</dbReference>
<dbReference type="OrthoDB" id="9764669at2"/>
<evidence type="ECO:0000256" key="4">
    <source>
        <dbReference type="ARBA" id="ARBA00022692"/>
    </source>
</evidence>
<protein>
    <submittedName>
        <fullName evidence="16">Outer membrane receptor for ferrienterochelin and colicins</fullName>
    </submittedName>
</protein>
<keyword evidence="8 10" id="KW-0472">Membrane</keyword>
<accession>A0A366JF70</accession>
<evidence type="ECO:0000259" key="14">
    <source>
        <dbReference type="Pfam" id="PF00593"/>
    </source>
</evidence>
<dbReference type="GO" id="GO:0015344">
    <property type="term" value="F:siderophore uptake transmembrane transporter activity"/>
    <property type="evidence" value="ECO:0007669"/>
    <property type="project" value="TreeGrafter"/>
</dbReference>
<keyword evidence="3 10" id="KW-1134">Transmembrane beta strand</keyword>
<dbReference type="EMBL" id="QNSE01000001">
    <property type="protein sequence ID" value="RBP85593.1"/>
    <property type="molecule type" value="Genomic_DNA"/>
</dbReference>
<evidence type="ECO:0000256" key="5">
    <source>
        <dbReference type="ARBA" id="ARBA00022729"/>
    </source>
</evidence>
<evidence type="ECO:0000256" key="8">
    <source>
        <dbReference type="ARBA" id="ARBA00023136"/>
    </source>
</evidence>
<keyword evidence="2 10" id="KW-0813">Transport</keyword>
<evidence type="ECO:0000256" key="9">
    <source>
        <dbReference type="ARBA" id="ARBA00023237"/>
    </source>
</evidence>
<dbReference type="Pfam" id="PF07715">
    <property type="entry name" value="Plug"/>
    <property type="match status" value="1"/>
</dbReference>
<keyword evidence="7 11" id="KW-0798">TonB box</keyword>
<proteinExistence type="inferred from homology"/>
<dbReference type="Proteomes" id="UP000252792">
    <property type="component" value="Unassembled WGS sequence"/>
</dbReference>
<evidence type="ECO:0000256" key="7">
    <source>
        <dbReference type="ARBA" id="ARBA00023077"/>
    </source>
</evidence>
<evidence type="ECO:0000259" key="15">
    <source>
        <dbReference type="Pfam" id="PF07715"/>
    </source>
</evidence>
<evidence type="ECO:0000256" key="10">
    <source>
        <dbReference type="PROSITE-ProRule" id="PRU01360"/>
    </source>
</evidence>
<comment type="similarity">
    <text evidence="10 11">Belongs to the TonB-dependent receptor family.</text>
</comment>
<dbReference type="InterPro" id="IPR037066">
    <property type="entry name" value="Plug_dom_sf"/>
</dbReference>
<evidence type="ECO:0000256" key="11">
    <source>
        <dbReference type="RuleBase" id="RU003357"/>
    </source>
</evidence>
<keyword evidence="5 13" id="KW-0732">Signal</keyword>
<keyword evidence="17" id="KW-1185">Reference proteome</keyword>
<evidence type="ECO:0000313" key="16">
    <source>
        <dbReference type="EMBL" id="RBP85593.1"/>
    </source>
</evidence>
<dbReference type="AlphaFoldDB" id="A0A366JF70"/>
<dbReference type="PANTHER" id="PTHR30069:SF53">
    <property type="entry name" value="COLICIN I RECEPTOR-RELATED"/>
    <property type="match status" value="1"/>
</dbReference>
<keyword evidence="9 10" id="KW-0998">Cell outer membrane</keyword>
<feature type="signal peptide" evidence="13">
    <location>
        <begin position="1"/>
        <end position="25"/>
    </location>
</feature>
<dbReference type="InterPro" id="IPR039426">
    <property type="entry name" value="TonB-dep_rcpt-like"/>
</dbReference>
<comment type="caution">
    <text evidence="16">The sequence shown here is derived from an EMBL/GenBank/DDBJ whole genome shotgun (WGS) entry which is preliminary data.</text>
</comment>
<evidence type="ECO:0000256" key="12">
    <source>
        <dbReference type="SAM" id="MobiDB-lite"/>
    </source>
</evidence>
<keyword evidence="6" id="KW-0406">Ion transport</keyword>
<dbReference type="Gene3D" id="2.170.130.10">
    <property type="entry name" value="TonB-dependent receptor, plug domain"/>
    <property type="match status" value="1"/>
</dbReference>
<dbReference type="PANTHER" id="PTHR30069">
    <property type="entry name" value="TONB-DEPENDENT OUTER MEMBRANE RECEPTOR"/>
    <property type="match status" value="1"/>
</dbReference>
<organism evidence="16 17">
    <name type="scientific">Marinomonas rhizomae</name>
    <dbReference type="NCBI Taxonomy" id="491948"/>
    <lineage>
        <taxon>Bacteria</taxon>
        <taxon>Pseudomonadati</taxon>
        <taxon>Pseudomonadota</taxon>
        <taxon>Gammaproteobacteria</taxon>
        <taxon>Oceanospirillales</taxon>
        <taxon>Oceanospirillaceae</taxon>
        <taxon>Marinomonas</taxon>
    </lineage>
</organism>
<evidence type="ECO:0000256" key="3">
    <source>
        <dbReference type="ARBA" id="ARBA00022452"/>
    </source>
</evidence>
<dbReference type="GO" id="GO:0009279">
    <property type="term" value="C:cell outer membrane"/>
    <property type="evidence" value="ECO:0007669"/>
    <property type="project" value="UniProtKB-SubCell"/>
</dbReference>
<evidence type="ECO:0000313" key="17">
    <source>
        <dbReference type="Proteomes" id="UP000252792"/>
    </source>
</evidence>
<feature type="domain" description="TonB-dependent receptor-like beta-barrel" evidence="14">
    <location>
        <begin position="209"/>
        <end position="610"/>
    </location>
</feature>
<feature type="region of interest" description="Disordered" evidence="12">
    <location>
        <begin position="106"/>
        <end position="125"/>
    </location>
</feature>
<keyword evidence="4 10" id="KW-0812">Transmembrane</keyword>
<feature type="region of interest" description="Disordered" evidence="12">
    <location>
        <begin position="259"/>
        <end position="280"/>
    </location>
</feature>
<feature type="domain" description="TonB-dependent receptor plug" evidence="15">
    <location>
        <begin position="45"/>
        <end position="154"/>
    </location>
</feature>
<dbReference type="RefSeq" id="WP_113914839.1">
    <property type="nucleotide sequence ID" value="NZ_QNSE01000001.1"/>
</dbReference>
<dbReference type="Gene3D" id="2.40.170.20">
    <property type="entry name" value="TonB-dependent receptor, beta-barrel domain"/>
    <property type="match status" value="1"/>
</dbReference>
<reference evidence="16 17" key="1">
    <citation type="submission" date="2018-06" db="EMBL/GenBank/DDBJ databases">
        <title>Genomic Encyclopedia of Type Strains, Phase III (KMG-III): the genomes of soil and plant-associated and newly described type strains.</title>
        <authorList>
            <person name="Whitman W."/>
        </authorList>
    </citation>
    <scope>NUCLEOTIDE SEQUENCE [LARGE SCALE GENOMIC DNA]</scope>
    <source>
        <strain evidence="16 17">CECT 7377</strain>
    </source>
</reference>